<keyword evidence="1" id="KW-0998">Cell outer membrane</keyword>
<dbReference type="NCBIfam" id="TIGR03300">
    <property type="entry name" value="assembly_YfgL"/>
    <property type="match status" value="1"/>
</dbReference>
<keyword evidence="1" id="KW-0732">Signal</keyword>
<dbReference type="PANTHER" id="PTHR34512">
    <property type="entry name" value="CELL SURFACE PROTEIN"/>
    <property type="match status" value="1"/>
</dbReference>
<dbReference type="Pfam" id="PF13360">
    <property type="entry name" value="PQQ_2"/>
    <property type="match status" value="1"/>
</dbReference>
<evidence type="ECO:0000313" key="4">
    <source>
        <dbReference type="Proteomes" id="UP000683585"/>
    </source>
</evidence>
<accession>A0A8E4EZ52</accession>
<dbReference type="KEGG" id="ptf:PROFFT_A_06250"/>
<comment type="subunit">
    <text evidence="1">Part of the Bam complex, which is composed of the outer membrane protein BamA, and four lipoproteins BamB, BamC, BamD and BamE.</text>
</comment>
<organism evidence="3 4">
    <name type="scientific">Candidatus Profftia tarda</name>
    <dbReference type="NCBI Taxonomy" id="1177216"/>
    <lineage>
        <taxon>Bacteria</taxon>
        <taxon>Pseudomonadati</taxon>
        <taxon>Pseudomonadota</taxon>
        <taxon>Gammaproteobacteria</taxon>
        <taxon>Enterobacterales</taxon>
        <taxon>Enterobacteriaceae</taxon>
        <taxon>Candidatus Profftia</taxon>
    </lineage>
</organism>
<comment type="subcellular location">
    <subcellularLocation>
        <location evidence="1">Cell outer membrane</location>
        <topology evidence="1">Lipid-anchor</topology>
    </subcellularLocation>
</comment>
<keyword evidence="1" id="KW-0449">Lipoprotein</keyword>
<protein>
    <recommendedName>
        <fullName evidence="1">Outer membrane protein assembly factor BamB</fullName>
    </recommendedName>
</protein>
<evidence type="ECO:0000256" key="1">
    <source>
        <dbReference type="HAMAP-Rule" id="MF_00923"/>
    </source>
</evidence>
<dbReference type="GO" id="GO:0043165">
    <property type="term" value="P:Gram-negative-bacterium-type cell outer membrane assembly"/>
    <property type="evidence" value="ECO:0007669"/>
    <property type="project" value="UniProtKB-UniRule"/>
</dbReference>
<dbReference type="AlphaFoldDB" id="A0A8E4EZ52"/>
<dbReference type="PROSITE" id="PS51257">
    <property type="entry name" value="PROKAR_LIPOPROTEIN"/>
    <property type="match status" value="1"/>
</dbReference>
<gene>
    <name evidence="1 3" type="primary">bamB</name>
    <name evidence="3" type="ORF">PROFFT_A_06250</name>
</gene>
<comment type="similarity">
    <text evidence="1">Belongs to the BamB family.</text>
</comment>
<dbReference type="NCBIfam" id="NF008351">
    <property type="entry name" value="PRK11138.1"/>
    <property type="match status" value="1"/>
</dbReference>
<proteinExistence type="inferred from homology"/>
<dbReference type="RefSeq" id="WP_216782378.1">
    <property type="nucleotide sequence ID" value="NZ_LR890047.1"/>
</dbReference>
<dbReference type="GO" id="GO:0009279">
    <property type="term" value="C:cell outer membrane"/>
    <property type="evidence" value="ECO:0007669"/>
    <property type="project" value="UniProtKB-SubCell"/>
</dbReference>
<keyword evidence="1" id="KW-0564">Palmitate</keyword>
<dbReference type="SMART" id="SM00564">
    <property type="entry name" value="PQQ"/>
    <property type="match status" value="7"/>
</dbReference>
<dbReference type="Proteomes" id="UP000683585">
    <property type="component" value="Chromosome"/>
</dbReference>
<dbReference type="InterPro" id="IPR002372">
    <property type="entry name" value="PQQ_rpt_dom"/>
</dbReference>
<dbReference type="PANTHER" id="PTHR34512:SF30">
    <property type="entry name" value="OUTER MEMBRANE PROTEIN ASSEMBLY FACTOR BAMB"/>
    <property type="match status" value="1"/>
</dbReference>
<dbReference type="HAMAP" id="MF_00923">
    <property type="entry name" value="OM_assembly_BamB"/>
    <property type="match status" value="1"/>
</dbReference>
<dbReference type="InterPro" id="IPR018391">
    <property type="entry name" value="PQQ_b-propeller_rpt"/>
</dbReference>
<keyword evidence="4" id="KW-1185">Reference proteome</keyword>
<name>A0A8E4EZ52_9ENTR</name>
<reference evidence="3 4" key="1">
    <citation type="submission" date="2020-10" db="EMBL/GenBank/DDBJ databases">
        <authorList>
            <person name="Szabo G."/>
        </authorList>
    </citation>
    <scope>NUCLEOTIDE SEQUENCE [LARGE SCALE GENOMIC DNA]</scope>
    <source>
        <strain evidence="3">PROFFT</strain>
    </source>
</reference>
<comment type="function">
    <text evidence="1">Part of the outer membrane protein assembly complex, which is involved in assembly and insertion of beta-barrel proteins into the outer membrane.</text>
</comment>
<feature type="domain" description="Pyrrolo-quinoline quinone repeat" evidence="2">
    <location>
        <begin position="76"/>
        <end position="317"/>
    </location>
</feature>
<dbReference type="InterPro" id="IPR017687">
    <property type="entry name" value="BamB"/>
</dbReference>
<dbReference type="EMBL" id="LR890047">
    <property type="protein sequence ID" value="CAD6512538.1"/>
    <property type="molecule type" value="Genomic_DNA"/>
</dbReference>
<dbReference type="GO" id="GO:0051205">
    <property type="term" value="P:protein insertion into membrane"/>
    <property type="evidence" value="ECO:0007669"/>
    <property type="project" value="UniProtKB-UniRule"/>
</dbReference>
<keyword evidence="1" id="KW-0472">Membrane</keyword>
<evidence type="ECO:0000313" key="3">
    <source>
        <dbReference type="EMBL" id="CAD6512538.1"/>
    </source>
</evidence>
<evidence type="ECO:0000259" key="2">
    <source>
        <dbReference type="Pfam" id="PF13360"/>
    </source>
</evidence>
<sequence>MQLRKMLLIGLTIFLSGCSLISKKNNIINISSLPDIKKKFTPTQKWKNSIFEGISKSFYHPSSTCQGNRIYAADRRGFVKAIDAGNGEVIWSTNIVEKNAWCSHKTSLLSGVLGVSGSKVFLGSERALVYALNSMNGTKLWKTKVAGEVISRPVVTDNLVLIHTTNGMLQALQESDGAIKWTVNLGTPTLTLRGESAPAIVHGAAIVGGDNGYVSAVLLKNGRIIWQQYIAELIGSTEIKRIRDVDTTPIVVNDIVYTLGYNGNFASLDLRSGHIQWKYPMSSVHDFIVDSDRIYIIDQDDCILSLSTDGGALLWKQPDLFHRKLTTPVLYNKSLVVGDSAGYLYKISTDDAHFIAKEKVDSSGILSVLLSNSDTLIVQARSGKFYAFTQ</sequence>